<reference evidence="1 2" key="1">
    <citation type="submission" date="2014-11" db="EMBL/GenBank/DDBJ databases">
        <title>Genetic blueprint of the zoonotic pathogen Toxocara canis.</title>
        <authorList>
            <person name="Zhu X.-Q."/>
            <person name="Korhonen P.K."/>
            <person name="Cai H."/>
            <person name="Young N.D."/>
            <person name="Nejsum P."/>
            <person name="von Samson-Himmelstjerna G."/>
            <person name="Boag P.R."/>
            <person name="Tan P."/>
            <person name="Li Q."/>
            <person name="Min J."/>
            <person name="Yang Y."/>
            <person name="Wang X."/>
            <person name="Fang X."/>
            <person name="Hall R.S."/>
            <person name="Hofmann A."/>
            <person name="Sternberg P.W."/>
            <person name="Jex A.R."/>
            <person name="Gasser R.B."/>
        </authorList>
    </citation>
    <scope>NUCLEOTIDE SEQUENCE [LARGE SCALE GENOMIC DNA]</scope>
    <source>
        <strain evidence="1">PN_DK_2014</strain>
    </source>
</reference>
<proteinExistence type="predicted"/>
<dbReference type="EMBL" id="JPKZ01002481">
    <property type="protein sequence ID" value="KHN76674.1"/>
    <property type="molecule type" value="Genomic_DNA"/>
</dbReference>
<protein>
    <submittedName>
        <fullName evidence="1">Uncharacterized protein</fullName>
    </submittedName>
</protein>
<gene>
    <name evidence="1" type="ORF">Tcan_14921</name>
</gene>
<evidence type="ECO:0000313" key="2">
    <source>
        <dbReference type="Proteomes" id="UP000031036"/>
    </source>
</evidence>
<evidence type="ECO:0000313" key="1">
    <source>
        <dbReference type="EMBL" id="KHN76674.1"/>
    </source>
</evidence>
<accession>A0A0B2V5A9</accession>
<dbReference type="AlphaFoldDB" id="A0A0B2V5A9"/>
<name>A0A0B2V5A9_TOXCA</name>
<dbReference type="Proteomes" id="UP000031036">
    <property type="component" value="Unassembled WGS sequence"/>
</dbReference>
<comment type="caution">
    <text evidence="1">The sequence shown here is derived from an EMBL/GenBank/DDBJ whole genome shotgun (WGS) entry which is preliminary data.</text>
</comment>
<sequence length="61" mass="6628">MPGGQPTGASKKVMRFVQELLRRLRILVSDLKMADVGRAAAYMLISEESSATGMSTNVENN</sequence>
<organism evidence="1 2">
    <name type="scientific">Toxocara canis</name>
    <name type="common">Canine roundworm</name>
    <dbReference type="NCBI Taxonomy" id="6265"/>
    <lineage>
        <taxon>Eukaryota</taxon>
        <taxon>Metazoa</taxon>
        <taxon>Ecdysozoa</taxon>
        <taxon>Nematoda</taxon>
        <taxon>Chromadorea</taxon>
        <taxon>Rhabditida</taxon>
        <taxon>Spirurina</taxon>
        <taxon>Ascaridomorpha</taxon>
        <taxon>Ascaridoidea</taxon>
        <taxon>Toxocaridae</taxon>
        <taxon>Toxocara</taxon>
    </lineage>
</organism>
<keyword evidence="2" id="KW-1185">Reference proteome</keyword>